<protein>
    <recommendedName>
        <fullName evidence="1">Protein kinase domain-containing protein</fullName>
    </recommendedName>
</protein>
<dbReference type="PANTHER" id="PTHR24416">
    <property type="entry name" value="TYROSINE-PROTEIN KINASE RECEPTOR"/>
    <property type="match status" value="1"/>
</dbReference>
<dbReference type="InterPro" id="IPR050122">
    <property type="entry name" value="RTK"/>
</dbReference>
<name>A0A2G8JGB6_STIJA</name>
<dbReference type="Pfam" id="PF07714">
    <property type="entry name" value="PK_Tyr_Ser-Thr"/>
    <property type="match status" value="1"/>
</dbReference>
<dbReference type="STRING" id="307972.A0A2G8JGB6"/>
<dbReference type="PROSITE" id="PS50011">
    <property type="entry name" value="PROTEIN_KINASE_DOM"/>
    <property type="match status" value="1"/>
</dbReference>
<dbReference type="SMART" id="SM00219">
    <property type="entry name" value="TyrKc"/>
    <property type="match status" value="1"/>
</dbReference>
<dbReference type="Gene3D" id="1.10.510.10">
    <property type="entry name" value="Transferase(Phosphotransferase) domain 1"/>
    <property type="match status" value="1"/>
</dbReference>
<dbReference type="GO" id="GO:0005524">
    <property type="term" value="F:ATP binding"/>
    <property type="evidence" value="ECO:0007669"/>
    <property type="project" value="InterPro"/>
</dbReference>
<gene>
    <name evidence="2" type="ORF">BSL78_28382</name>
</gene>
<dbReference type="GO" id="GO:0004714">
    <property type="term" value="F:transmembrane receptor protein tyrosine kinase activity"/>
    <property type="evidence" value="ECO:0007669"/>
    <property type="project" value="TreeGrafter"/>
</dbReference>
<proteinExistence type="predicted"/>
<dbReference type="SUPFAM" id="SSF56112">
    <property type="entry name" value="Protein kinase-like (PK-like)"/>
    <property type="match status" value="1"/>
</dbReference>
<dbReference type="OrthoDB" id="4062651at2759"/>
<evidence type="ECO:0000259" key="1">
    <source>
        <dbReference type="PROSITE" id="PS50011"/>
    </source>
</evidence>
<dbReference type="GO" id="GO:0007169">
    <property type="term" value="P:cell surface receptor protein tyrosine kinase signaling pathway"/>
    <property type="evidence" value="ECO:0007669"/>
    <property type="project" value="TreeGrafter"/>
</dbReference>
<feature type="domain" description="Protein kinase" evidence="1">
    <location>
        <begin position="1"/>
        <end position="188"/>
    </location>
</feature>
<accession>A0A2G8JGB6</accession>
<comment type="caution">
    <text evidence="2">The sequence shown here is derived from an EMBL/GenBank/DDBJ whole genome shotgun (WGS) entry which is preliminary data.</text>
</comment>
<dbReference type="PRINTS" id="PR00109">
    <property type="entry name" value="TYRKINASE"/>
</dbReference>
<evidence type="ECO:0000313" key="2">
    <source>
        <dbReference type="EMBL" id="PIK34790.1"/>
    </source>
</evidence>
<dbReference type="InterPro" id="IPR020635">
    <property type="entry name" value="Tyr_kinase_cat_dom"/>
</dbReference>
<keyword evidence="3" id="KW-1185">Reference proteome</keyword>
<dbReference type="InterPro" id="IPR000719">
    <property type="entry name" value="Prot_kinase_dom"/>
</dbReference>
<dbReference type="InterPro" id="IPR011009">
    <property type="entry name" value="Kinase-like_dom_sf"/>
</dbReference>
<dbReference type="EMBL" id="MRZV01002077">
    <property type="protein sequence ID" value="PIK34790.1"/>
    <property type="molecule type" value="Genomic_DNA"/>
</dbReference>
<dbReference type="InterPro" id="IPR001245">
    <property type="entry name" value="Ser-Thr/Tyr_kinase_cat_dom"/>
</dbReference>
<dbReference type="GO" id="GO:0043235">
    <property type="term" value="C:receptor complex"/>
    <property type="evidence" value="ECO:0007669"/>
    <property type="project" value="TreeGrafter"/>
</dbReference>
<dbReference type="Proteomes" id="UP000230750">
    <property type="component" value="Unassembled WGS sequence"/>
</dbReference>
<dbReference type="PANTHER" id="PTHR24416:SF611">
    <property type="entry name" value="TYROSINE-PROTEIN KINASE TRANSMEMBRANE RECEPTOR ROR"/>
    <property type="match status" value="1"/>
</dbReference>
<reference evidence="2 3" key="1">
    <citation type="journal article" date="2017" name="PLoS Biol.">
        <title>The sea cucumber genome provides insights into morphological evolution and visceral regeneration.</title>
        <authorList>
            <person name="Zhang X."/>
            <person name="Sun L."/>
            <person name="Yuan J."/>
            <person name="Sun Y."/>
            <person name="Gao Y."/>
            <person name="Zhang L."/>
            <person name="Li S."/>
            <person name="Dai H."/>
            <person name="Hamel J.F."/>
            <person name="Liu C."/>
            <person name="Yu Y."/>
            <person name="Liu S."/>
            <person name="Lin W."/>
            <person name="Guo K."/>
            <person name="Jin S."/>
            <person name="Xu P."/>
            <person name="Storey K.B."/>
            <person name="Huan P."/>
            <person name="Zhang T."/>
            <person name="Zhou Y."/>
            <person name="Zhang J."/>
            <person name="Lin C."/>
            <person name="Li X."/>
            <person name="Xing L."/>
            <person name="Huo D."/>
            <person name="Sun M."/>
            <person name="Wang L."/>
            <person name="Mercier A."/>
            <person name="Li F."/>
            <person name="Yang H."/>
            <person name="Xiang J."/>
        </authorList>
    </citation>
    <scope>NUCLEOTIDE SEQUENCE [LARGE SCALE GENOMIC DNA]</scope>
    <source>
        <strain evidence="2">Shaxun</strain>
        <tissue evidence="2">Muscle</tissue>
    </source>
</reference>
<sequence>MTRYQEARQSRIFVDKMTSIPTSIRNEQDELLSFAYDVVRGMDFLAERKFCHPVLTTHKVLLTEDGRCKLYDIFPEAMAMLKVKQELNQEYPPVAWLAPEAIFMSDYTIASDVWNYAVLLWEVFSLGAIPYAGFRRSQMEENIRNGNVLLQPINCPGALYNVMLTCWNMSKDKRPLIGSVKRQLQSAFDSFNEQYPAKISEGGTIYETCE</sequence>
<organism evidence="2 3">
    <name type="scientific">Stichopus japonicus</name>
    <name type="common">Sea cucumber</name>
    <dbReference type="NCBI Taxonomy" id="307972"/>
    <lineage>
        <taxon>Eukaryota</taxon>
        <taxon>Metazoa</taxon>
        <taxon>Echinodermata</taxon>
        <taxon>Eleutherozoa</taxon>
        <taxon>Echinozoa</taxon>
        <taxon>Holothuroidea</taxon>
        <taxon>Aspidochirotacea</taxon>
        <taxon>Aspidochirotida</taxon>
        <taxon>Stichopodidae</taxon>
        <taxon>Apostichopus</taxon>
    </lineage>
</organism>
<dbReference type="AlphaFoldDB" id="A0A2G8JGB6"/>
<dbReference type="GO" id="GO:0005886">
    <property type="term" value="C:plasma membrane"/>
    <property type="evidence" value="ECO:0007669"/>
    <property type="project" value="TreeGrafter"/>
</dbReference>
<evidence type="ECO:0000313" key="3">
    <source>
        <dbReference type="Proteomes" id="UP000230750"/>
    </source>
</evidence>